<feature type="transmembrane region" description="Helical" evidence="6">
    <location>
        <begin position="147"/>
        <end position="170"/>
    </location>
</feature>
<reference evidence="7 8" key="1">
    <citation type="submission" date="2017-01" db="EMBL/GenBank/DDBJ databases">
        <authorList>
            <person name="Mah S.A."/>
            <person name="Swanson W.J."/>
            <person name="Moy G.W."/>
            <person name="Vacquier V.D."/>
        </authorList>
    </citation>
    <scope>NUCLEOTIDE SEQUENCE [LARGE SCALE GENOMIC DNA]</scope>
    <source>
        <strain evidence="7 8">RU36E</strain>
    </source>
</reference>
<name>A0A1N6UJY3_AQUAC</name>
<evidence type="ECO:0000256" key="5">
    <source>
        <dbReference type="ARBA" id="ARBA00023136"/>
    </source>
</evidence>
<protein>
    <submittedName>
        <fullName evidence="7">Chemosensory pili system protein ChpE</fullName>
    </submittedName>
</protein>
<accession>A0A1N6UJY3</accession>
<feature type="transmembrane region" description="Helical" evidence="6">
    <location>
        <begin position="182"/>
        <end position="201"/>
    </location>
</feature>
<dbReference type="Proteomes" id="UP000185841">
    <property type="component" value="Unassembled WGS sequence"/>
</dbReference>
<organism evidence="7 8">
    <name type="scientific">Aquipseudomonas alcaligenes</name>
    <name type="common">Pseudomonas alcaligenes</name>
    <dbReference type="NCBI Taxonomy" id="43263"/>
    <lineage>
        <taxon>Bacteria</taxon>
        <taxon>Pseudomonadati</taxon>
        <taxon>Pseudomonadota</taxon>
        <taxon>Gammaproteobacteria</taxon>
        <taxon>Pseudomonadales</taxon>
        <taxon>Pseudomonadaceae</taxon>
        <taxon>Aquipseudomonas</taxon>
    </lineage>
</organism>
<keyword evidence="2" id="KW-1003">Cell membrane</keyword>
<evidence type="ECO:0000256" key="2">
    <source>
        <dbReference type="ARBA" id="ARBA00022475"/>
    </source>
</evidence>
<evidence type="ECO:0000313" key="8">
    <source>
        <dbReference type="Proteomes" id="UP000185841"/>
    </source>
</evidence>
<dbReference type="PANTHER" id="PTHR30086">
    <property type="entry name" value="ARGININE EXPORTER PROTEIN ARGO"/>
    <property type="match status" value="1"/>
</dbReference>
<evidence type="ECO:0000256" key="4">
    <source>
        <dbReference type="ARBA" id="ARBA00022989"/>
    </source>
</evidence>
<feature type="transmembrane region" description="Helical" evidence="6">
    <location>
        <begin position="40"/>
        <end position="64"/>
    </location>
</feature>
<evidence type="ECO:0000256" key="1">
    <source>
        <dbReference type="ARBA" id="ARBA00004651"/>
    </source>
</evidence>
<keyword evidence="3 6" id="KW-0812">Transmembrane</keyword>
<dbReference type="PANTHER" id="PTHR30086:SF20">
    <property type="entry name" value="ARGININE EXPORTER PROTEIN ARGO-RELATED"/>
    <property type="match status" value="1"/>
</dbReference>
<dbReference type="InterPro" id="IPR001123">
    <property type="entry name" value="LeuE-type"/>
</dbReference>
<keyword evidence="5 6" id="KW-0472">Membrane</keyword>
<dbReference type="RefSeq" id="WP_076427423.1">
    <property type="nucleotide sequence ID" value="NZ_FTMP01000006.1"/>
</dbReference>
<comment type="subcellular location">
    <subcellularLocation>
        <location evidence="1">Cell membrane</location>
        <topology evidence="1">Multi-pass membrane protein</topology>
    </subcellularLocation>
</comment>
<dbReference type="GO" id="GO:0005886">
    <property type="term" value="C:plasma membrane"/>
    <property type="evidence" value="ECO:0007669"/>
    <property type="project" value="UniProtKB-SubCell"/>
</dbReference>
<gene>
    <name evidence="7" type="ORF">SAMN05878282_106167</name>
</gene>
<feature type="transmembrane region" description="Helical" evidence="6">
    <location>
        <begin position="71"/>
        <end position="89"/>
    </location>
</feature>
<evidence type="ECO:0000256" key="3">
    <source>
        <dbReference type="ARBA" id="ARBA00022692"/>
    </source>
</evidence>
<dbReference type="Pfam" id="PF01810">
    <property type="entry name" value="LysE"/>
    <property type="match status" value="1"/>
</dbReference>
<keyword evidence="4 6" id="KW-1133">Transmembrane helix</keyword>
<proteinExistence type="predicted"/>
<evidence type="ECO:0000256" key="6">
    <source>
        <dbReference type="SAM" id="Phobius"/>
    </source>
</evidence>
<dbReference type="EMBL" id="FTMP01000006">
    <property type="protein sequence ID" value="SIQ65920.1"/>
    <property type="molecule type" value="Genomic_DNA"/>
</dbReference>
<evidence type="ECO:0000313" key="7">
    <source>
        <dbReference type="EMBL" id="SIQ65920.1"/>
    </source>
</evidence>
<sequence>MLAIFLAAMLFGLAFCASPGAVFSETLRRGLTGGFRPALLVQLGSLIGDAVWALIGLTGLVLLLAQDSVRVPLTIACAAYLFWLGIQGLRDAWQPPTQEEGTARGRNAFGAGALLSLSNPKNIVFWGALGSALAGIVEGTPSQAQMAVFFAGFMVASLLWCFICAALVDWLRRHTSLLWQRISYAGCGALLLMLAGLTLSGL</sequence>
<dbReference type="GO" id="GO:0015171">
    <property type="term" value="F:amino acid transmembrane transporter activity"/>
    <property type="evidence" value="ECO:0007669"/>
    <property type="project" value="TreeGrafter"/>
</dbReference>
<dbReference type="AlphaFoldDB" id="A0A1N6UJY3"/>